<evidence type="ECO:0000256" key="1">
    <source>
        <dbReference type="ARBA" id="ARBA00022490"/>
    </source>
</evidence>
<dbReference type="NCBIfam" id="NF003422">
    <property type="entry name" value="PRK04863.1"/>
    <property type="match status" value="1"/>
</dbReference>
<gene>
    <name evidence="8" type="primary">mukB</name>
    <name evidence="8" type="ORF">ACFPVW_14070</name>
</gene>
<dbReference type="Gene3D" id="3.30.70.3500">
    <property type="entry name" value="MukB, hinge domain"/>
    <property type="match status" value="1"/>
</dbReference>
<accession>A0ABW0YHI6</accession>
<evidence type="ECO:0000313" key="8">
    <source>
        <dbReference type="EMBL" id="MFC5707160.1"/>
    </source>
</evidence>
<evidence type="ECO:0000256" key="5">
    <source>
        <dbReference type="SAM" id="Coils"/>
    </source>
</evidence>
<evidence type="ECO:0000259" key="7">
    <source>
        <dbReference type="Pfam" id="PF16330"/>
    </source>
</evidence>
<evidence type="ECO:0000256" key="3">
    <source>
        <dbReference type="ARBA" id="ARBA00023067"/>
    </source>
</evidence>
<keyword evidence="5" id="KW-0175">Coiled coil</keyword>
<dbReference type="Pfam" id="PF16330">
    <property type="entry name" value="MukB_hinge"/>
    <property type="match status" value="1"/>
</dbReference>
<evidence type="ECO:0000259" key="6">
    <source>
        <dbReference type="Pfam" id="PF04310"/>
    </source>
</evidence>
<dbReference type="Pfam" id="PF13558">
    <property type="entry name" value="SbcC_Walker_B"/>
    <property type="match status" value="1"/>
</dbReference>
<dbReference type="Proteomes" id="UP001596132">
    <property type="component" value="Unassembled WGS sequence"/>
</dbReference>
<dbReference type="PANTHER" id="PTHR42963">
    <property type="entry name" value="CHROMOSOME PARTITION PROTEIN MUKB"/>
    <property type="match status" value="1"/>
</dbReference>
<keyword evidence="3" id="KW-0226">DNA condensation</keyword>
<organism evidence="8 9">
    <name type="scientific">Aeromonas eucrenophila</name>
    <dbReference type="NCBI Taxonomy" id="649"/>
    <lineage>
        <taxon>Bacteria</taxon>
        <taxon>Pseudomonadati</taxon>
        <taxon>Pseudomonadota</taxon>
        <taxon>Gammaproteobacteria</taxon>
        <taxon>Aeromonadales</taxon>
        <taxon>Aeromonadaceae</taxon>
        <taxon>Aeromonas</taxon>
    </lineage>
</organism>
<dbReference type="InterPro" id="IPR032520">
    <property type="entry name" value="MukB_hinge"/>
</dbReference>
<dbReference type="RefSeq" id="WP_082041382.1">
    <property type="nucleotide sequence ID" value="NZ_CDDF01000001.1"/>
</dbReference>
<protein>
    <submittedName>
        <fullName evidence="8">Chromosome partition protein MukB</fullName>
    </submittedName>
</protein>
<dbReference type="InterPro" id="IPR007406">
    <property type="entry name" value="MukB_N_dom"/>
</dbReference>
<proteinExistence type="predicted"/>
<dbReference type="Gene3D" id="1.20.5.420">
    <property type="entry name" value="Immunoglobulin FC, subunit C"/>
    <property type="match status" value="1"/>
</dbReference>
<keyword evidence="2" id="KW-0159">Chromosome partition</keyword>
<dbReference type="InterPro" id="IPR050308">
    <property type="entry name" value="MukB/SMC"/>
</dbReference>
<dbReference type="InterPro" id="IPR027417">
    <property type="entry name" value="P-loop_NTPase"/>
</dbReference>
<feature type="coiled-coil region" evidence="5">
    <location>
        <begin position="887"/>
        <end position="1069"/>
    </location>
</feature>
<dbReference type="SUPFAM" id="SSF52540">
    <property type="entry name" value="P-loop containing nucleoside triphosphate hydrolases"/>
    <property type="match status" value="2"/>
</dbReference>
<keyword evidence="9" id="KW-1185">Reference proteome</keyword>
<evidence type="ECO:0000256" key="4">
    <source>
        <dbReference type="ARBA" id="ARBA00023125"/>
    </source>
</evidence>
<reference evidence="9" key="1">
    <citation type="journal article" date="2019" name="Int. J. Syst. Evol. Microbiol.">
        <title>The Global Catalogue of Microorganisms (GCM) 10K type strain sequencing project: providing services to taxonomists for standard genome sequencing and annotation.</title>
        <authorList>
            <consortium name="The Broad Institute Genomics Platform"/>
            <consortium name="The Broad Institute Genome Sequencing Center for Infectious Disease"/>
            <person name="Wu L."/>
            <person name="Ma J."/>
        </authorList>
    </citation>
    <scope>NUCLEOTIDE SEQUENCE [LARGE SCALE GENOMIC DNA]</scope>
    <source>
        <strain evidence="9">KCTC 15012</strain>
    </source>
</reference>
<dbReference type="InterPro" id="IPR042501">
    <property type="entry name" value="MukB_hinge_sf"/>
</dbReference>
<keyword evidence="4" id="KW-0238">DNA-binding</keyword>
<feature type="coiled-coil region" evidence="5">
    <location>
        <begin position="634"/>
        <end position="665"/>
    </location>
</feature>
<comment type="caution">
    <text evidence="8">The sequence shown here is derived from an EMBL/GenBank/DDBJ whole genome shotgun (WGS) entry which is preliminary data.</text>
</comment>
<feature type="domain" description="MukB hinge" evidence="7">
    <location>
        <begin position="644"/>
        <end position="809"/>
    </location>
</feature>
<dbReference type="EMBL" id="JBHSPP010000016">
    <property type="protein sequence ID" value="MFC5707160.1"/>
    <property type="molecule type" value="Genomic_DNA"/>
</dbReference>
<evidence type="ECO:0000313" key="9">
    <source>
        <dbReference type="Proteomes" id="UP001596132"/>
    </source>
</evidence>
<dbReference type="Pfam" id="PF04310">
    <property type="entry name" value="MukB"/>
    <property type="match status" value="1"/>
</dbReference>
<evidence type="ECO:0000256" key="2">
    <source>
        <dbReference type="ARBA" id="ARBA00022829"/>
    </source>
</evidence>
<keyword evidence="1" id="KW-0963">Cytoplasm</keyword>
<feature type="domain" description="MukB N-terminal" evidence="6">
    <location>
        <begin position="2"/>
        <end position="225"/>
    </location>
</feature>
<name>A0ABW0YHI6_9GAMM</name>
<feature type="coiled-coil region" evidence="5">
    <location>
        <begin position="300"/>
        <end position="410"/>
    </location>
</feature>
<sequence length="1475" mass="165785">MRGKFKSLTMVNWNGFFARTFDLDQLVTTLSGGNGAGKSTTMAAFIAALIPDQSLLHFRNTTEAGSSSASRDKGLYGKLQRGHCYSVLEVMNSREQRIWVGVHLEQVANRDNKVNITPFALVDVPANLAPTDLLLEKLEGGKGRVRAFADLKGAAAELGAMKVAKFNTVTDYHNFMFEFGITPKKLRDQKDRGKFYRLIEASLYGGISSSISRSLREYLLPENSGVRKAFQDMEAAIYENRRTLEAIKETQGQRDLFKNLITETTHYVAADYVRNAAEKNRLSELALKARQELVGKRRLLAEEKQRAIYLADEVDQLTNREKLLTDELESAAEHLAKVMAAVALQKKIAMYRADLADLSDKLEQQQAVAEEIHSQLLEVEERKELAQGEVDSLKTQLADYQQALDIQQTRAIQYRQAVQALDNAREQCELPDLTIERANDSLHQFRAAEQSLTSRVLGAEQQLALAKAAVAEHQAALTLLLGIAPETAREAAWPTAQALLKRHIEDKARIAQGQGLRAALARLEKESESQKNLLRLRDELSEASGQQIASSDELELFLEAQRSRQEELVELQGEVNQRRASLEHQGAQLGRDIGDLTKLAPRWLKSFEKLEQLREQSGLPLTSAEALSAGMQTVLDKEREFEQQSNRIQAQKQALELQIRNLQLGAGEADPRLARIAEQVGGVLLSDVYDDISIDDAPYYSALYGPARSALVVLDLEGAIERLKKLEDCPEDIYLIQGNPDSFDEDLVEADELGDAVLVRSSKRQVRFSRYPELPIFGRAAREKRIEQLDLERENLIEGYAKAAFEQQKYHRLYGHFRDFIGAHLDIAFRPDPEAEVQAKQSELRALQGAIGECDKQLVEAKAANAQLVRHIQLVQAMLPFAHLFAEADLAARLEAAHADVERLKAAEAFIAQHGKALEQLEAKVQVLRQDPQDLAALQAAYDEASEALAEQKRRAYALDQLVARLPHFAYQDAQDLLGKASEMSERLKEKLKAAELAARTATEQHKKIALRHTEALQLRTALNSSVEAKRQTLNEFEQELAAMGLTLSADMEEKSRAHKKEIEELLIRTRSRRTSAEAQLQVTKREIESLGGRLKLEGKDYFGARKSLVGHKASWSRVVRLARETDVEKRLNKRELAYLDSDELRSMSDKALGALRVAVAHDEALRDALRLSEGSRNTEQKVAFYVQVYRYLKDRIRNDIIRSDDPVEAIEEMEIELARLADELKQRETHLSLSSHEVAAKITNIIRREQNRIRVLNQGLQNIAFGLVRGVRLNVNIREAHTRLLTALADQSAMHNDLFADKELSFSEAMAKLFQRLNPQVEQGERSYQVMGDVLLDYRNYLELEIEVQRGADGWLRAESGALSTGEAIGTGQAILLMVLISWEEESRRLRGKDIAPCRLLFLDEAARLDGKSIATLFELCERQDMQLLIAAPENISPEKGTTYKLIRKVQGKHEHVHVVGLRGFGFADDKLIA</sequence>
<dbReference type="Gene3D" id="1.20.58.850">
    <property type="match status" value="1"/>
</dbReference>
<dbReference type="Gene3D" id="3.40.1140.10">
    <property type="match status" value="2"/>
</dbReference>
<dbReference type="PANTHER" id="PTHR42963:SF1">
    <property type="entry name" value="DUF4476 DOMAIN-CONTAINING PROTEIN"/>
    <property type="match status" value="1"/>
</dbReference>